<evidence type="ECO:0000256" key="2">
    <source>
        <dbReference type="SAM" id="MobiDB-lite"/>
    </source>
</evidence>
<comment type="caution">
    <text evidence="3">The sequence shown here is derived from an EMBL/GenBank/DDBJ whole genome shotgun (WGS) entry which is preliminary data.</text>
</comment>
<dbReference type="PANTHER" id="PTHR42928:SF5">
    <property type="entry name" value="BLR1237 PROTEIN"/>
    <property type="match status" value="1"/>
</dbReference>
<feature type="compositionally biased region" description="Low complexity" evidence="2">
    <location>
        <begin position="387"/>
        <end position="399"/>
    </location>
</feature>
<accession>A0ABS7EXL5</accession>
<feature type="compositionally biased region" description="Basic and acidic residues" evidence="2">
    <location>
        <begin position="305"/>
        <end position="320"/>
    </location>
</feature>
<feature type="region of interest" description="Disordered" evidence="2">
    <location>
        <begin position="302"/>
        <end position="407"/>
    </location>
</feature>
<evidence type="ECO:0000256" key="1">
    <source>
        <dbReference type="ARBA" id="ARBA00006987"/>
    </source>
</evidence>
<proteinExistence type="inferred from homology"/>
<organism evidence="3 4">
    <name type="scientific">Caldovatus aquaticus</name>
    <dbReference type="NCBI Taxonomy" id="2865671"/>
    <lineage>
        <taxon>Bacteria</taxon>
        <taxon>Pseudomonadati</taxon>
        <taxon>Pseudomonadota</taxon>
        <taxon>Alphaproteobacteria</taxon>
        <taxon>Acetobacterales</taxon>
        <taxon>Roseomonadaceae</taxon>
        <taxon>Caldovatus</taxon>
    </lineage>
</organism>
<dbReference type="InterPro" id="IPR005064">
    <property type="entry name" value="BUG"/>
</dbReference>
<gene>
    <name evidence="3" type="ORF">K1J50_00750</name>
</gene>
<dbReference type="EMBL" id="JAHZUY010000001">
    <property type="protein sequence ID" value="MBW8268013.1"/>
    <property type="molecule type" value="Genomic_DNA"/>
</dbReference>
<dbReference type="Proteomes" id="UP001519924">
    <property type="component" value="Unassembled WGS sequence"/>
</dbReference>
<evidence type="ECO:0000313" key="3">
    <source>
        <dbReference type="EMBL" id="MBW8268013.1"/>
    </source>
</evidence>
<dbReference type="PANTHER" id="PTHR42928">
    <property type="entry name" value="TRICARBOXYLATE-BINDING PROTEIN"/>
    <property type="match status" value="1"/>
</dbReference>
<dbReference type="Gene3D" id="3.40.190.150">
    <property type="entry name" value="Bordetella uptake gene, domain 1"/>
    <property type="match status" value="1"/>
</dbReference>
<protein>
    <recommendedName>
        <fullName evidence="5">Tripartite tricarboxylate transporter substrate binding protein</fullName>
    </recommendedName>
</protein>
<reference evidence="3 4" key="1">
    <citation type="submission" date="2021-08" db="EMBL/GenBank/DDBJ databases">
        <title>Caldovatus sediminis gen. nov., sp. nov., a moderately thermophilic bacterium isolated from a hot spring.</title>
        <authorList>
            <person name="Hu C.-J."/>
            <person name="Li W.-J."/>
            <person name="Xian W.-D."/>
        </authorList>
    </citation>
    <scope>NUCLEOTIDE SEQUENCE [LARGE SCALE GENOMIC DNA]</scope>
    <source>
        <strain evidence="3 4">SYSU G05006</strain>
    </source>
</reference>
<feature type="compositionally biased region" description="Basic residues" evidence="2">
    <location>
        <begin position="348"/>
        <end position="363"/>
    </location>
</feature>
<evidence type="ECO:0000313" key="4">
    <source>
        <dbReference type="Proteomes" id="UP001519924"/>
    </source>
</evidence>
<comment type="similarity">
    <text evidence="1">Belongs to the UPF0065 (bug) family.</text>
</comment>
<dbReference type="Pfam" id="PF03401">
    <property type="entry name" value="TctC"/>
    <property type="match status" value="1"/>
</dbReference>
<name>A0ABS7EXL5_9PROT</name>
<keyword evidence="4" id="KW-1185">Reference proteome</keyword>
<evidence type="ECO:0008006" key="5">
    <source>
        <dbReference type="Google" id="ProtNLM"/>
    </source>
</evidence>
<dbReference type="SUPFAM" id="SSF53850">
    <property type="entry name" value="Periplasmic binding protein-like II"/>
    <property type="match status" value="1"/>
</dbReference>
<dbReference type="InterPro" id="IPR042100">
    <property type="entry name" value="Bug_dom1"/>
</dbReference>
<sequence length="407" mass="42422">MPLALAREGARLERRGGGTGYCAAGRGFRRRSHGGAAAPWGDGRAARRRALLAAGALGGARPAAAQWPGAPFPSRPLRIVVPFAAGGSTDILARLCAQALTERLGQPVVEENVTGAGGTIGASRVVEALPDGYTLPAGTPGPIAINPHLQPRIPYQPLRDLAPVVPVGDSPAVAVVRRDSPLRSLRGLVARAQAEPGRLTFASAGVGSFAHLRAELFRWRAGVAMVRVPYRGTAPAAADLIAGRVDTMFENYPSVQAYLASGEARAPAIAARRRSALLPEVPTAAEEGVRVLLLVRPVRARAHAARGDRDGERRDRRGDPRAGAGTAPRRARGRGGGRHAGGVPRLCRAAHRGDRRGHPRRGHQAGIAGAARHPLSPASPRGRRGRSSGAAPRSAPAAAGHRRRGGW</sequence>
<dbReference type="Gene3D" id="3.40.190.10">
    <property type="entry name" value="Periplasmic binding protein-like II"/>
    <property type="match status" value="1"/>
</dbReference>